<evidence type="ECO:0000313" key="2">
    <source>
        <dbReference type="EMBL" id="KAL1403810.1"/>
    </source>
</evidence>
<feature type="compositionally biased region" description="Basic and acidic residues" evidence="1">
    <location>
        <begin position="134"/>
        <end position="151"/>
    </location>
</feature>
<feature type="region of interest" description="Disordered" evidence="1">
    <location>
        <begin position="67"/>
        <end position="163"/>
    </location>
</feature>
<reference evidence="2 3" key="1">
    <citation type="submission" date="2024-05" db="EMBL/GenBank/DDBJ databases">
        <title>Culex pipiens pipiens assembly and annotation.</title>
        <authorList>
            <person name="Alout H."/>
            <person name="Durand T."/>
        </authorList>
    </citation>
    <scope>NUCLEOTIDE SEQUENCE [LARGE SCALE GENOMIC DNA]</scope>
    <source>
        <strain evidence="2">HA-2024</strain>
        <tissue evidence="2">Whole body</tissue>
    </source>
</reference>
<protein>
    <submittedName>
        <fullName evidence="2">Uncharacterized protein</fullName>
    </submittedName>
</protein>
<accession>A0ABD1DVP2</accession>
<organism evidence="2 3">
    <name type="scientific">Culex pipiens pipiens</name>
    <name type="common">Northern house mosquito</name>
    <dbReference type="NCBI Taxonomy" id="38569"/>
    <lineage>
        <taxon>Eukaryota</taxon>
        <taxon>Metazoa</taxon>
        <taxon>Ecdysozoa</taxon>
        <taxon>Arthropoda</taxon>
        <taxon>Hexapoda</taxon>
        <taxon>Insecta</taxon>
        <taxon>Pterygota</taxon>
        <taxon>Neoptera</taxon>
        <taxon>Endopterygota</taxon>
        <taxon>Diptera</taxon>
        <taxon>Nematocera</taxon>
        <taxon>Culicoidea</taxon>
        <taxon>Culicidae</taxon>
        <taxon>Culicinae</taxon>
        <taxon>Culicini</taxon>
        <taxon>Culex</taxon>
        <taxon>Culex</taxon>
    </lineage>
</organism>
<dbReference type="EMBL" id="JBEHCU010001117">
    <property type="protein sequence ID" value="KAL1403810.1"/>
    <property type="molecule type" value="Genomic_DNA"/>
</dbReference>
<feature type="compositionally biased region" description="Low complexity" evidence="1">
    <location>
        <begin position="30"/>
        <end position="44"/>
    </location>
</feature>
<proteinExistence type="predicted"/>
<feature type="compositionally biased region" description="Polar residues" evidence="1">
    <location>
        <begin position="67"/>
        <end position="82"/>
    </location>
</feature>
<feature type="region of interest" description="Disordered" evidence="1">
    <location>
        <begin position="1"/>
        <end position="44"/>
    </location>
</feature>
<evidence type="ECO:0000313" key="3">
    <source>
        <dbReference type="Proteomes" id="UP001562425"/>
    </source>
</evidence>
<name>A0ABD1DVP2_CULPP</name>
<sequence>MTSLPVPPYRGAGCKDGGPERPPIEAEQQTGTSAADTSAAGTSATDACVASTSFAATGAAETNTLQDRSVSNITILSDNTMDQGDGEGMESYPDISSDEANSPFTLVDRSKQKKPQLTIPNEDTSKLDSPIDAIGDRSRGSTRTPDTERGSRSRSQRRPGRPQ</sequence>
<feature type="compositionally biased region" description="Basic residues" evidence="1">
    <location>
        <begin position="152"/>
        <end position="163"/>
    </location>
</feature>
<comment type="caution">
    <text evidence="2">The sequence shown here is derived from an EMBL/GenBank/DDBJ whole genome shotgun (WGS) entry which is preliminary data.</text>
</comment>
<gene>
    <name evidence="2" type="ORF">pipiens_001120</name>
</gene>
<dbReference type="AlphaFoldDB" id="A0ABD1DVP2"/>
<dbReference type="Proteomes" id="UP001562425">
    <property type="component" value="Unassembled WGS sequence"/>
</dbReference>
<evidence type="ECO:0000256" key="1">
    <source>
        <dbReference type="SAM" id="MobiDB-lite"/>
    </source>
</evidence>
<keyword evidence="3" id="KW-1185">Reference proteome</keyword>